<evidence type="ECO:0000313" key="2">
    <source>
        <dbReference type="EnsemblMetazoa" id="XP_014255962.1"/>
    </source>
</evidence>
<protein>
    <recommendedName>
        <fullName evidence="4">VWFC domain-containing protein</fullName>
    </recommendedName>
</protein>
<dbReference type="AlphaFoldDB" id="A0A8I6TJK4"/>
<dbReference type="RefSeq" id="XP_014255962.1">
    <property type="nucleotide sequence ID" value="XM_014400476.1"/>
</dbReference>
<dbReference type="Proteomes" id="UP000494040">
    <property type="component" value="Unassembled WGS sequence"/>
</dbReference>
<feature type="signal peptide" evidence="1">
    <location>
        <begin position="1"/>
        <end position="18"/>
    </location>
</feature>
<evidence type="ECO:0008006" key="4">
    <source>
        <dbReference type="Google" id="ProtNLM"/>
    </source>
</evidence>
<sequence length="277" mass="31554">MSRLSVFLLFLAIVVCQGTRNNTINYYKDILCNTTENGQYDCSFLDDLKKDKCYFAGEKYDLGQELPKELLNREAKCKVSCNCHMDHFENAAVWNCLNIECPEHFGLIPGRSYTYSHDKCCALISDKDPSVTEDTKCMYHGKEYYKGQRFYPEEEPCLSCICDKGFKGELKEPWCQRIKCNTFLHYLSKVRNHCIPLFTSSNGCCAIYDFRCPSEDDAVITHKNIELNQLPEAPKCKFGNLELFVGQSLSPKKLAGSCTDCTCSVPPVVTCHMTDCN</sequence>
<name>A0A8I6TJK4_CIMLE</name>
<dbReference type="OMA" id="FNCAIVD"/>
<keyword evidence="1" id="KW-0732">Signal</keyword>
<reference evidence="2" key="1">
    <citation type="submission" date="2022-01" db="UniProtKB">
        <authorList>
            <consortium name="EnsemblMetazoa"/>
        </authorList>
    </citation>
    <scope>IDENTIFICATION</scope>
</reference>
<feature type="chain" id="PRO_5035225547" description="VWFC domain-containing protein" evidence="1">
    <location>
        <begin position="19"/>
        <end position="277"/>
    </location>
</feature>
<proteinExistence type="predicted"/>
<keyword evidence="3" id="KW-1185">Reference proteome</keyword>
<dbReference type="GeneID" id="106670289"/>
<dbReference type="Gene3D" id="2.10.70.10">
    <property type="entry name" value="Complement Module, domain 1"/>
    <property type="match status" value="1"/>
</dbReference>
<accession>A0A8I6TJK4</accession>
<organism evidence="2 3">
    <name type="scientific">Cimex lectularius</name>
    <name type="common">Bed bug</name>
    <name type="synonym">Acanthia lectularia</name>
    <dbReference type="NCBI Taxonomy" id="79782"/>
    <lineage>
        <taxon>Eukaryota</taxon>
        <taxon>Metazoa</taxon>
        <taxon>Ecdysozoa</taxon>
        <taxon>Arthropoda</taxon>
        <taxon>Hexapoda</taxon>
        <taxon>Insecta</taxon>
        <taxon>Pterygota</taxon>
        <taxon>Neoptera</taxon>
        <taxon>Paraneoptera</taxon>
        <taxon>Hemiptera</taxon>
        <taxon>Heteroptera</taxon>
        <taxon>Panheteroptera</taxon>
        <taxon>Cimicomorpha</taxon>
        <taxon>Cimicidae</taxon>
        <taxon>Cimex</taxon>
    </lineage>
</organism>
<evidence type="ECO:0000313" key="3">
    <source>
        <dbReference type="Proteomes" id="UP000494040"/>
    </source>
</evidence>
<dbReference type="KEGG" id="clec:106670289"/>
<dbReference type="EnsemblMetazoa" id="XM_014400476.1">
    <property type="protein sequence ID" value="XP_014255962.1"/>
    <property type="gene ID" value="LOC106670289"/>
</dbReference>
<dbReference type="OrthoDB" id="365605at2759"/>
<evidence type="ECO:0000256" key="1">
    <source>
        <dbReference type="SAM" id="SignalP"/>
    </source>
</evidence>
<dbReference type="SUPFAM" id="SSF57603">
    <property type="entry name" value="FnI-like domain"/>
    <property type="match status" value="1"/>
</dbReference>